<gene>
    <name evidence="14" type="ORF">GR316_10640</name>
</gene>
<dbReference type="CDD" id="cd12837">
    <property type="entry name" value="EcCorA-like_u1"/>
    <property type="match status" value="1"/>
</dbReference>
<dbReference type="Gene3D" id="3.30.460.20">
    <property type="entry name" value="CorA soluble domain-like"/>
    <property type="match status" value="1"/>
</dbReference>
<dbReference type="InterPro" id="IPR045863">
    <property type="entry name" value="CorA_TM1_TM2"/>
</dbReference>
<dbReference type="InterPro" id="IPR050829">
    <property type="entry name" value="CorA_MIT"/>
</dbReference>
<proteinExistence type="inferred from homology"/>
<evidence type="ECO:0000256" key="12">
    <source>
        <dbReference type="ARBA" id="ARBA00034269"/>
    </source>
</evidence>
<evidence type="ECO:0000256" key="9">
    <source>
        <dbReference type="ARBA" id="ARBA00022989"/>
    </source>
</evidence>
<keyword evidence="10" id="KW-0406">Ion transport</keyword>
<dbReference type="KEGG" id="fap:GR316_10640"/>
<dbReference type="InterPro" id="IPR045861">
    <property type="entry name" value="CorA_cytoplasmic_dom"/>
</dbReference>
<dbReference type="SUPFAM" id="SSF144083">
    <property type="entry name" value="Magnesium transport protein CorA, transmembrane region"/>
    <property type="match status" value="1"/>
</dbReference>
<keyword evidence="9 13" id="KW-1133">Transmembrane helix</keyword>
<keyword evidence="6" id="KW-0997">Cell inner membrane</keyword>
<dbReference type="InterPro" id="IPR002523">
    <property type="entry name" value="MgTranspt_CorA/ZnTranspt_ZntB"/>
</dbReference>
<evidence type="ECO:0000256" key="5">
    <source>
        <dbReference type="ARBA" id="ARBA00022475"/>
    </source>
</evidence>
<keyword evidence="7 13" id="KW-0812">Transmembrane</keyword>
<dbReference type="Proteomes" id="UP000679284">
    <property type="component" value="Chromosome"/>
</dbReference>
<keyword evidence="8" id="KW-0460">Magnesium</keyword>
<feature type="transmembrane region" description="Helical" evidence="13">
    <location>
        <begin position="309"/>
        <end position="329"/>
    </location>
</feature>
<dbReference type="FunFam" id="1.20.58.340:FF:000001">
    <property type="entry name" value="Magnesium transport protein CorA"/>
    <property type="match status" value="1"/>
</dbReference>
<reference evidence="14" key="1">
    <citation type="submission" date="2020-01" db="EMBL/GenBank/DDBJ databases">
        <authorList>
            <person name="Yang Y."/>
            <person name="Kwon Y.M."/>
        </authorList>
    </citation>
    <scope>NUCLEOTIDE SEQUENCE</scope>
    <source>
        <strain evidence="14">PG104</strain>
    </source>
</reference>
<organism evidence="14 15">
    <name type="scientific">Falsirhodobacter algicola</name>
    <dbReference type="NCBI Taxonomy" id="2692330"/>
    <lineage>
        <taxon>Bacteria</taxon>
        <taxon>Pseudomonadati</taxon>
        <taxon>Pseudomonadota</taxon>
        <taxon>Alphaproteobacteria</taxon>
        <taxon>Rhodobacterales</taxon>
        <taxon>Paracoccaceae</taxon>
        <taxon>Falsirhodobacter</taxon>
    </lineage>
</organism>
<evidence type="ECO:0000313" key="14">
    <source>
        <dbReference type="EMBL" id="QUS36680.1"/>
    </source>
</evidence>
<protein>
    <recommendedName>
        <fullName evidence="3">Magnesium transport protein CorA</fullName>
    </recommendedName>
</protein>
<dbReference type="RefSeq" id="WP_211783898.1">
    <property type="nucleotide sequence ID" value="NZ_CP047289.1"/>
</dbReference>
<comment type="catalytic activity">
    <reaction evidence="12">
        <text>Mg(2+)(in) = Mg(2+)(out)</text>
        <dbReference type="Rhea" id="RHEA:29827"/>
        <dbReference type="ChEBI" id="CHEBI:18420"/>
    </reaction>
</comment>
<evidence type="ECO:0000256" key="2">
    <source>
        <dbReference type="ARBA" id="ARBA00009765"/>
    </source>
</evidence>
<keyword evidence="15" id="KW-1185">Reference proteome</keyword>
<sequence>MIEYHSLTDGALCSAEGVPEAGAPALWIDLCNPTRWEERLIAERVGIAVPTRAEMTEIEDSSRLYVDGRALVMTVAVIEGMADGRPRRAQVTFVLLPQVLITVRHANPVPLRTIAARVARNPGESDTAPRLMATILEAFVERIADVLEQVSADLNTISDMVFFEDAAEPQEQDLKRLVQRLGRQNRTLSILRESLLSFDRLLPFLRDATSGKAAKTEDEPAPNVARLSSKGAARLKAIERDVKSLSAYEAQTEQELTFLHAATIGLIGVEQNQIIKALSVAAALFLPPTLVGTVYGMNFRDMPELGWQYGYPIALGAMAVSALLPYLWFRRRKWL</sequence>
<evidence type="ECO:0000256" key="11">
    <source>
        <dbReference type="ARBA" id="ARBA00023136"/>
    </source>
</evidence>
<evidence type="ECO:0000256" key="3">
    <source>
        <dbReference type="ARBA" id="ARBA00019439"/>
    </source>
</evidence>
<accession>A0A8J8MU10</accession>
<evidence type="ECO:0000256" key="1">
    <source>
        <dbReference type="ARBA" id="ARBA00004429"/>
    </source>
</evidence>
<keyword evidence="4" id="KW-0813">Transport</keyword>
<comment type="similarity">
    <text evidence="2">Belongs to the CorA metal ion transporter (MIT) (TC 1.A.35) family.</text>
</comment>
<keyword evidence="11 13" id="KW-0472">Membrane</keyword>
<name>A0A8J8MU10_9RHOB</name>
<keyword evidence="5" id="KW-1003">Cell membrane</keyword>
<evidence type="ECO:0000256" key="13">
    <source>
        <dbReference type="SAM" id="Phobius"/>
    </source>
</evidence>
<dbReference type="EMBL" id="CP047289">
    <property type="protein sequence ID" value="QUS36680.1"/>
    <property type="molecule type" value="Genomic_DNA"/>
</dbReference>
<dbReference type="Pfam" id="PF01544">
    <property type="entry name" value="CorA"/>
    <property type="match status" value="1"/>
</dbReference>
<dbReference type="GO" id="GO:0015087">
    <property type="term" value="F:cobalt ion transmembrane transporter activity"/>
    <property type="evidence" value="ECO:0007669"/>
    <property type="project" value="TreeGrafter"/>
</dbReference>
<dbReference type="Gene3D" id="1.20.58.340">
    <property type="entry name" value="Magnesium transport protein CorA, transmembrane region"/>
    <property type="match status" value="2"/>
</dbReference>
<dbReference type="SUPFAM" id="SSF143865">
    <property type="entry name" value="CorA soluble domain-like"/>
    <property type="match status" value="1"/>
</dbReference>
<evidence type="ECO:0000313" key="15">
    <source>
        <dbReference type="Proteomes" id="UP000679284"/>
    </source>
</evidence>
<dbReference type="GO" id="GO:0015095">
    <property type="term" value="F:magnesium ion transmembrane transporter activity"/>
    <property type="evidence" value="ECO:0007669"/>
    <property type="project" value="TreeGrafter"/>
</dbReference>
<evidence type="ECO:0000256" key="10">
    <source>
        <dbReference type="ARBA" id="ARBA00023065"/>
    </source>
</evidence>
<dbReference type="PANTHER" id="PTHR47685:SF1">
    <property type="entry name" value="MAGNESIUM TRANSPORT PROTEIN CORA"/>
    <property type="match status" value="1"/>
</dbReference>
<dbReference type="GO" id="GO:0015099">
    <property type="term" value="F:nickel cation transmembrane transporter activity"/>
    <property type="evidence" value="ECO:0007669"/>
    <property type="project" value="TreeGrafter"/>
</dbReference>
<evidence type="ECO:0000256" key="4">
    <source>
        <dbReference type="ARBA" id="ARBA00022448"/>
    </source>
</evidence>
<evidence type="ECO:0000256" key="7">
    <source>
        <dbReference type="ARBA" id="ARBA00022692"/>
    </source>
</evidence>
<evidence type="ECO:0000256" key="8">
    <source>
        <dbReference type="ARBA" id="ARBA00022842"/>
    </source>
</evidence>
<dbReference type="AlphaFoldDB" id="A0A8J8MU10"/>
<dbReference type="PANTHER" id="PTHR47685">
    <property type="entry name" value="MAGNESIUM TRANSPORT PROTEIN CORA"/>
    <property type="match status" value="1"/>
</dbReference>
<evidence type="ECO:0000256" key="6">
    <source>
        <dbReference type="ARBA" id="ARBA00022519"/>
    </source>
</evidence>
<dbReference type="GO" id="GO:0005886">
    <property type="term" value="C:plasma membrane"/>
    <property type="evidence" value="ECO:0007669"/>
    <property type="project" value="UniProtKB-SubCell"/>
</dbReference>
<comment type="subcellular location">
    <subcellularLocation>
        <location evidence="1">Cell inner membrane</location>
        <topology evidence="1">Multi-pass membrane protein</topology>
    </subcellularLocation>
</comment>